<evidence type="ECO:0000313" key="7">
    <source>
        <dbReference type="EMBL" id="EDR26737.1"/>
    </source>
</evidence>
<dbReference type="RefSeq" id="XP_001736998.1">
    <property type="nucleotide sequence ID" value="XM_001736946.1"/>
</dbReference>
<dbReference type="GeneID" id="5882013"/>
<dbReference type="InterPro" id="IPR009071">
    <property type="entry name" value="HMG_box_dom"/>
</dbReference>
<evidence type="ECO:0000256" key="4">
    <source>
        <dbReference type="PROSITE-ProRule" id="PRU00267"/>
    </source>
</evidence>
<dbReference type="CDD" id="cd21994">
    <property type="entry name" value="HMG-box_SSRP1-like"/>
    <property type="match status" value="1"/>
</dbReference>
<dbReference type="OMA" id="PYFLYLH"/>
<evidence type="ECO:0000256" key="3">
    <source>
        <dbReference type="ARBA" id="ARBA00023242"/>
    </source>
</evidence>
<feature type="domain" description="HMG box" evidence="6">
    <location>
        <begin position="26"/>
        <end position="94"/>
    </location>
</feature>
<dbReference type="AlphaFoldDB" id="B0EFF8"/>
<keyword evidence="3 4" id="KW-0539">Nucleus</keyword>
<evidence type="ECO:0000313" key="8">
    <source>
        <dbReference type="Proteomes" id="UP000008076"/>
    </source>
</evidence>
<feature type="compositionally biased region" description="Basic and acidic residues" evidence="5">
    <location>
        <begin position="13"/>
        <end position="25"/>
    </location>
</feature>
<dbReference type="InterPro" id="IPR036910">
    <property type="entry name" value="HMG_box_dom_sf"/>
</dbReference>
<feature type="region of interest" description="Disordered" evidence="5">
    <location>
        <begin position="1"/>
        <end position="31"/>
    </location>
</feature>
<organism evidence="8">
    <name type="scientific">Entamoeba dispar (strain ATCC PRA-260 / SAW760)</name>
    <dbReference type="NCBI Taxonomy" id="370354"/>
    <lineage>
        <taxon>Eukaryota</taxon>
        <taxon>Amoebozoa</taxon>
        <taxon>Evosea</taxon>
        <taxon>Archamoebae</taxon>
        <taxon>Mastigamoebida</taxon>
        <taxon>Entamoebidae</taxon>
        <taxon>Entamoeba</taxon>
    </lineage>
</organism>
<keyword evidence="2 4" id="KW-0238">DNA-binding</keyword>
<sequence>MPKGNTKTSKAKNTKDKKAKKDPNRPKRPQTPYFLYLHEHRASIKEEHPDAKVTEIAKIASEQWKALGEEEKKEYQAKADAAKEQYKKDMEKYTGKKQVSEEEEEEGEGDSE</sequence>
<accession>B0EFF8</accession>
<dbReference type="GO" id="GO:0003677">
    <property type="term" value="F:DNA binding"/>
    <property type="evidence" value="ECO:0007669"/>
    <property type="project" value="UniProtKB-UniRule"/>
</dbReference>
<dbReference type="VEuPathDB" id="AmoebaDB:EDI_049480"/>
<proteinExistence type="predicted"/>
<dbReference type="PRINTS" id="PR00886">
    <property type="entry name" value="HIGHMOBLTY12"/>
</dbReference>
<dbReference type="SMART" id="SM00398">
    <property type="entry name" value="HMG"/>
    <property type="match status" value="1"/>
</dbReference>
<keyword evidence="8" id="KW-1185">Reference proteome</keyword>
<gene>
    <name evidence="7" type="ORF">EDI_049480</name>
</gene>
<dbReference type="PANTHER" id="PTHR48112:SF32">
    <property type="entry name" value="HIGH MOBILITY GROUP PROTEIN B3"/>
    <property type="match status" value="1"/>
</dbReference>
<dbReference type="EMBL" id="DS549038">
    <property type="protein sequence ID" value="EDR26737.1"/>
    <property type="molecule type" value="Genomic_DNA"/>
</dbReference>
<comment type="subcellular location">
    <subcellularLocation>
        <location evidence="1">Nucleus</location>
    </subcellularLocation>
</comment>
<dbReference type="Pfam" id="PF00505">
    <property type="entry name" value="HMG_box"/>
    <property type="match status" value="1"/>
</dbReference>
<dbReference type="GO" id="GO:0005634">
    <property type="term" value="C:nucleus"/>
    <property type="evidence" value="ECO:0007669"/>
    <property type="project" value="UniProtKB-SubCell"/>
</dbReference>
<dbReference type="SUPFAM" id="SSF47095">
    <property type="entry name" value="HMG-box"/>
    <property type="match status" value="1"/>
</dbReference>
<reference evidence="8" key="1">
    <citation type="submission" date="2007-12" db="EMBL/GenBank/DDBJ databases">
        <title>Annotation of Entamoeba dispar SAW760.</title>
        <authorList>
            <person name="Lorenzi H."/>
            <person name="Inman J."/>
            <person name="Schobel S."/>
            <person name="Amedeo P."/>
            <person name="Caler E."/>
        </authorList>
    </citation>
    <scope>NUCLEOTIDE SEQUENCE [LARGE SCALE GENOMIC DNA]</scope>
    <source>
        <strain evidence="8">ATCC PRA-260 / SAW760</strain>
    </source>
</reference>
<dbReference type="KEGG" id="edi:EDI_049480"/>
<dbReference type="PANTHER" id="PTHR48112">
    <property type="entry name" value="HIGH MOBILITY GROUP PROTEIN DSP1"/>
    <property type="match status" value="1"/>
</dbReference>
<dbReference type="Proteomes" id="UP000008076">
    <property type="component" value="Unassembled WGS sequence"/>
</dbReference>
<evidence type="ECO:0000256" key="5">
    <source>
        <dbReference type="SAM" id="MobiDB-lite"/>
    </source>
</evidence>
<feature type="compositionally biased region" description="Basic and acidic residues" evidence="5">
    <location>
        <begin position="82"/>
        <end position="100"/>
    </location>
</feature>
<dbReference type="eggNOG" id="KOG0381">
    <property type="taxonomic scope" value="Eukaryota"/>
</dbReference>
<feature type="region of interest" description="Disordered" evidence="5">
    <location>
        <begin position="82"/>
        <end position="112"/>
    </location>
</feature>
<dbReference type="OrthoDB" id="29385at2759"/>
<dbReference type="Gene3D" id="1.10.30.10">
    <property type="entry name" value="High mobility group box domain"/>
    <property type="match status" value="1"/>
</dbReference>
<evidence type="ECO:0000259" key="6">
    <source>
        <dbReference type="PROSITE" id="PS50118"/>
    </source>
</evidence>
<dbReference type="PROSITE" id="PS50118">
    <property type="entry name" value="HMG_BOX_2"/>
    <property type="match status" value="1"/>
</dbReference>
<dbReference type="InterPro" id="IPR050342">
    <property type="entry name" value="HMGB"/>
</dbReference>
<name>B0EFF8_ENTDS</name>
<protein>
    <recommendedName>
        <fullName evidence="6">HMG box domain-containing protein</fullName>
    </recommendedName>
</protein>
<feature type="compositionally biased region" description="Acidic residues" evidence="5">
    <location>
        <begin position="101"/>
        <end position="112"/>
    </location>
</feature>
<evidence type="ECO:0000256" key="1">
    <source>
        <dbReference type="ARBA" id="ARBA00004123"/>
    </source>
</evidence>
<feature type="DNA-binding region" description="HMG box" evidence="4">
    <location>
        <begin position="26"/>
        <end position="94"/>
    </location>
</feature>
<evidence type="ECO:0000256" key="2">
    <source>
        <dbReference type="ARBA" id="ARBA00023125"/>
    </source>
</evidence>